<reference evidence="3" key="2">
    <citation type="journal article" date="2023" name="MicrobiologyOpen">
        <title>Genomics of the tumorigenes clade of the family Rhizobiaceae and description of Rhizobium rhododendri sp. nov.</title>
        <authorList>
            <person name="Kuzmanovic N."/>
            <person name="diCenzo G.C."/>
            <person name="Bunk B."/>
            <person name="Sproeer C."/>
            <person name="Fruehling A."/>
            <person name="Neumann-Schaal M."/>
            <person name="Overmann J."/>
            <person name="Smalla K."/>
        </authorList>
    </citation>
    <scope>NUCLEOTIDE SEQUENCE [LARGE SCALE GENOMIC DNA]</scope>
    <source>
        <strain evidence="3">1078</strain>
    </source>
</reference>
<keyword evidence="1" id="KW-1133">Transmembrane helix</keyword>
<evidence type="ECO:0000256" key="1">
    <source>
        <dbReference type="SAM" id="Phobius"/>
    </source>
</evidence>
<sequence length="135" mass="14382">MMIGSGIVASFYRYSVVFGLVALTLTGCKTIAEKQAEDARKRAAPTAVVMKTGKGEPAAKTLEYGKDGYPTFNGPLTSANVQIADPQALDIRKQLTAAGAARNSGAITQAQYDAKVAEMRKLQAEQQQTLSDLQK</sequence>
<evidence type="ECO:0000313" key="3">
    <source>
        <dbReference type="Proteomes" id="UP000249499"/>
    </source>
</evidence>
<dbReference type="Proteomes" id="UP000249499">
    <property type="component" value="Chromosome"/>
</dbReference>
<feature type="transmembrane region" description="Helical" evidence="1">
    <location>
        <begin position="12"/>
        <end position="32"/>
    </location>
</feature>
<dbReference type="RefSeq" id="WP_240539100.1">
    <property type="nucleotide sequence ID" value="NZ_CP117255.1"/>
</dbReference>
<organism evidence="2 3">
    <name type="scientific">Rhizobium tumorigenes</name>
    <dbReference type="NCBI Taxonomy" id="2041385"/>
    <lineage>
        <taxon>Bacteria</taxon>
        <taxon>Pseudomonadati</taxon>
        <taxon>Pseudomonadota</taxon>
        <taxon>Alphaproteobacteria</taxon>
        <taxon>Hyphomicrobiales</taxon>
        <taxon>Rhizobiaceae</taxon>
        <taxon>Rhizobium/Agrobacterium group</taxon>
        <taxon>Rhizobium</taxon>
    </lineage>
</organism>
<name>A0AAF1KBU0_9HYPH</name>
<keyword evidence="3" id="KW-1185">Reference proteome</keyword>
<gene>
    <name evidence="2" type="ORF">PR017_08155</name>
</gene>
<proteinExistence type="predicted"/>
<protein>
    <submittedName>
        <fullName evidence="2">Uncharacterized protein</fullName>
    </submittedName>
</protein>
<keyword evidence="1" id="KW-0812">Transmembrane</keyword>
<dbReference type="KEGG" id="rtu:PR017_08155"/>
<evidence type="ECO:0000313" key="2">
    <source>
        <dbReference type="EMBL" id="WFR97066.1"/>
    </source>
</evidence>
<accession>A0AAF1KBU0</accession>
<dbReference type="AlphaFoldDB" id="A0AAF1KBU0"/>
<reference evidence="2 3" key="1">
    <citation type="journal article" date="2018" name="Sci. Rep.">
        <title>Rhizobium tumorigenes sp. nov., a novel plant tumorigenic bacterium isolated from cane gall tumors on thornless blackberry.</title>
        <authorList>
            <person name="Kuzmanovi N."/>
            <person name="Smalla K."/>
            <person name="Gronow S."/>
            <person name="PuBawska J."/>
        </authorList>
    </citation>
    <scope>NUCLEOTIDE SEQUENCE [LARGE SCALE GENOMIC DNA]</scope>
    <source>
        <strain evidence="2 3">1078</strain>
    </source>
</reference>
<dbReference type="EMBL" id="CP117255">
    <property type="protein sequence ID" value="WFR97066.1"/>
    <property type="molecule type" value="Genomic_DNA"/>
</dbReference>
<keyword evidence="1" id="KW-0472">Membrane</keyword>